<evidence type="ECO:0000313" key="6">
    <source>
        <dbReference type="EMBL" id="RIN07126.1"/>
    </source>
</evidence>
<dbReference type="Proteomes" id="UP000285567">
    <property type="component" value="Unassembled WGS sequence"/>
</dbReference>
<dbReference type="OrthoDB" id="9799909at2"/>
<gene>
    <name evidence="6" type="ORF">BU097_13805</name>
</gene>
<accession>A0A418IK03</accession>
<evidence type="ECO:0000256" key="1">
    <source>
        <dbReference type="ARBA" id="ARBA00022490"/>
    </source>
</evidence>
<feature type="binding site" evidence="4">
    <location>
        <position position="67"/>
    </location>
    <ligand>
        <name>Zn(2+)</name>
        <dbReference type="ChEBI" id="CHEBI:29105"/>
    </ligand>
</feature>
<keyword evidence="1 4" id="KW-0963">Cytoplasm</keyword>
<organism evidence="6 7">
    <name type="scientific">Staphylococcus xylosus</name>
    <dbReference type="NCBI Taxonomy" id="1288"/>
    <lineage>
        <taxon>Bacteria</taxon>
        <taxon>Bacillati</taxon>
        <taxon>Bacillota</taxon>
        <taxon>Bacilli</taxon>
        <taxon>Bacillales</taxon>
        <taxon>Staphylococcaceae</taxon>
        <taxon>Staphylococcus</taxon>
    </lineage>
</organism>
<evidence type="ECO:0000256" key="4">
    <source>
        <dbReference type="HAMAP-Rule" id="MF_00745"/>
    </source>
</evidence>
<reference evidence="6 7" key="1">
    <citation type="journal article" date="2016" name="Front. Microbiol.">
        <title>Comprehensive Phylogenetic Analysis of Bovine Non-aureus Staphylococci Species Based on Whole-Genome Sequencing.</title>
        <authorList>
            <person name="Naushad S."/>
            <person name="Barkema H.W."/>
            <person name="Luby C."/>
            <person name="Condas L.A."/>
            <person name="Nobrega D.B."/>
            <person name="Carson D.A."/>
            <person name="De Buck J."/>
        </authorList>
    </citation>
    <scope>NUCLEOTIDE SEQUENCE [LARGE SCALE GENOMIC DNA]</scope>
    <source>
        <strain evidence="6 7">SNUC 102</strain>
    </source>
</reference>
<feature type="active site" evidence="4">
    <location>
        <position position="68"/>
    </location>
</feature>
<protein>
    <recommendedName>
        <fullName evidence="4">Protein SprT-like</fullName>
    </recommendedName>
</protein>
<feature type="binding site" evidence="4">
    <location>
        <position position="71"/>
    </location>
    <ligand>
        <name>Zn(2+)</name>
        <dbReference type="ChEBI" id="CHEBI:29105"/>
    </ligand>
</feature>
<dbReference type="InterPro" id="IPR023524">
    <property type="entry name" value="Uncharacterised_SprT-like"/>
</dbReference>
<dbReference type="Pfam" id="PF10263">
    <property type="entry name" value="SprT-like"/>
    <property type="match status" value="1"/>
</dbReference>
<comment type="cofactor">
    <cofactor evidence="4">
        <name>Zn(2+)</name>
        <dbReference type="ChEBI" id="CHEBI:29105"/>
    </cofactor>
    <text evidence="4">Binds 1 zinc ion.</text>
</comment>
<dbReference type="GO" id="GO:0006950">
    <property type="term" value="P:response to stress"/>
    <property type="evidence" value="ECO:0007669"/>
    <property type="project" value="UniProtKB-ARBA"/>
</dbReference>
<dbReference type="InterPro" id="IPR006640">
    <property type="entry name" value="SprT-like_domain"/>
</dbReference>
<evidence type="ECO:0000256" key="3">
    <source>
        <dbReference type="ARBA" id="ARBA00022833"/>
    </source>
</evidence>
<dbReference type="Pfam" id="PF17283">
    <property type="entry name" value="Zn_ribbon_SprT"/>
    <property type="match status" value="1"/>
</dbReference>
<sequence>MDNNDLQHLTEEISTTYFDRRFEHKVYFNKRLKTTGGRYLLNSHNIEINEKQFIKYGESAIIDIIKHELCHYHLHIQGKGYKHKDSDFKCLSKQTGAPRFCTPLENYEERANYIYKCKKCEVEFLRIRKVNTNKMVCGKCRGKLIQVEN</sequence>
<dbReference type="NCBIfam" id="NF003339">
    <property type="entry name" value="PRK04351.1"/>
    <property type="match status" value="1"/>
</dbReference>
<dbReference type="GO" id="GO:0008270">
    <property type="term" value="F:zinc ion binding"/>
    <property type="evidence" value="ECO:0007669"/>
    <property type="project" value="UniProtKB-UniRule"/>
</dbReference>
<dbReference type="InterPro" id="IPR035240">
    <property type="entry name" value="SprT_Zn_ribbon"/>
</dbReference>
<name>A0A418IK03_STAXY</name>
<evidence type="ECO:0000259" key="5">
    <source>
        <dbReference type="SMART" id="SM00731"/>
    </source>
</evidence>
<dbReference type="SMART" id="SM00731">
    <property type="entry name" value="SprT"/>
    <property type="match status" value="1"/>
</dbReference>
<feature type="domain" description="SprT-like" evidence="5">
    <location>
        <begin position="4"/>
        <end position="147"/>
    </location>
</feature>
<comment type="similarity">
    <text evidence="4">Belongs to the SprT family.</text>
</comment>
<proteinExistence type="inferred from homology"/>
<evidence type="ECO:0000313" key="7">
    <source>
        <dbReference type="Proteomes" id="UP000285567"/>
    </source>
</evidence>
<dbReference type="RefSeq" id="WP_119604270.1">
    <property type="nucleotide sequence ID" value="NZ_CABIWF010000008.1"/>
</dbReference>
<keyword evidence="2 4" id="KW-0479">Metal-binding</keyword>
<dbReference type="EMBL" id="QXUL01000109">
    <property type="protein sequence ID" value="RIN07126.1"/>
    <property type="molecule type" value="Genomic_DNA"/>
</dbReference>
<dbReference type="AlphaFoldDB" id="A0A418IK03"/>
<keyword evidence="7" id="KW-1185">Reference proteome</keyword>
<comment type="caution">
    <text evidence="6">The sequence shown here is derived from an EMBL/GenBank/DDBJ whole genome shotgun (WGS) entry which is preliminary data.</text>
</comment>
<dbReference type="HAMAP" id="MF_00745">
    <property type="entry name" value="SprT_like"/>
    <property type="match status" value="1"/>
</dbReference>
<comment type="subcellular location">
    <subcellularLocation>
        <location evidence="4">Cytoplasm</location>
    </subcellularLocation>
</comment>
<evidence type="ECO:0000256" key="2">
    <source>
        <dbReference type="ARBA" id="ARBA00022723"/>
    </source>
</evidence>
<keyword evidence="3 4" id="KW-0862">Zinc</keyword>
<dbReference type="GO" id="GO:0005737">
    <property type="term" value="C:cytoplasm"/>
    <property type="evidence" value="ECO:0007669"/>
    <property type="project" value="UniProtKB-SubCell"/>
</dbReference>